<dbReference type="InterPro" id="IPR011990">
    <property type="entry name" value="TPR-like_helical_dom_sf"/>
</dbReference>
<dbReference type="InterPro" id="IPR052945">
    <property type="entry name" value="Mitotic_Regulator"/>
</dbReference>
<dbReference type="EMBL" id="FPIB01000017">
    <property type="protein sequence ID" value="SFV90517.1"/>
    <property type="molecule type" value="Genomic_DNA"/>
</dbReference>
<dbReference type="Pfam" id="PF08238">
    <property type="entry name" value="Sel1"/>
    <property type="match status" value="4"/>
</dbReference>
<gene>
    <name evidence="1" type="ORF">MNB_SV-4-842</name>
</gene>
<reference evidence="1" key="1">
    <citation type="submission" date="2016-10" db="EMBL/GenBank/DDBJ databases">
        <authorList>
            <person name="de Groot N.N."/>
        </authorList>
    </citation>
    <scope>NUCLEOTIDE SEQUENCE</scope>
</reference>
<proteinExistence type="predicted"/>
<name>A0A1W1E9H8_9ZZZZ</name>
<dbReference type="AlphaFoldDB" id="A0A1W1E9H8"/>
<evidence type="ECO:0008006" key="2">
    <source>
        <dbReference type="Google" id="ProtNLM"/>
    </source>
</evidence>
<sequence>MRKYGMRLLTGTLLAVSLLGAGEFDNAMEAYKKGSYIEALNGFYILAKNGDAKAQFNVGLMYAKGEGAQKDLQKAIVWYEKAAEHDIAAAQYNLARLYHTMGTKDAHALERARYWYEKAAQNGIKEAYNNLGALYLKGEGVKKDTNRAFSYFQKASEMGDANAKLNLGILYAWGEGINPDKLKAYDNLRAALQSGQSEAQRYLDRLCKESAWVCKGK</sequence>
<dbReference type="InterPro" id="IPR006597">
    <property type="entry name" value="Sel1-like"/>
</dbReference>
<dbReference type="Gene3D" id="1.25.40.10">
    <property type="entry name" value="Tetratricopeptide repeat domain"/>
    <property type="match status" value="1"/>
</dbReference>
<organism evidence="1">
    <name type="scientific">hydrothermal vent metagenome</name>
    <dbReference type="NCBI Taxonomy" id="652676"/>
    <lineage>
        <taxon>unclassified sequences</taxon>
        <taxon>metagenomes</taxon>
        <taxon>ecological metagenomes</taxon>
    </lineage>
</organism>
<accession>A0A1W1E9H8</accession>
<evidence type="ECO:0000313" key="1">
    <source>
        <dbReference type="EMBL" id="SFV90517.1"/>
    </source>
</evidence>
<dbReference type="PANTHER" id="PTHR43628">
    <property type="entry name" value="ACTIVATOR OF C KINASE PROTEIN 1-RELATED"/>
    <property type="match status" value="1"/>
</dbReference>
<dbReference type="SUPFAM" id="SSF81901">
    <property type="entry name" value="HCP-like"/>
    <property type="match status" value="1"/>
</dbReference>
<dbReference type="SMART" id="SM00671">
    <property type="entry name" value="SEL1"/>
    <property type="match status" value="4"/>
</dbReference>
<protein>
    <recommendedName>
        <fullName evidence="2">Beta-lactamase</fullName>
    </recommendedName>
</protein>
<dbReference type="PANTHER" id="PTHR43628:SF1">
    <property type="entry name" value="CHITIN SYNTHASE REGULATORY FACTOR 2-RELATED"/>
    <property type="match status" value="1"/>
</dbReference>